<dbReference type="Proteomes" id="UP000275078">
    <property type="component" value="Unassembled WGS sequence"/>
</dbReference>
<gene>
    <name evidence="1" type="ORF">BJ508DRAFT_308674</name>
</gene>
<keyword evidence="2" id="KW-1185">Reference proteome</keyword>
<protein>
    <submittedName>
        <fullName evidence="1">Uncharacterized protein</fullName>
    </submittedName>
</protein>
<name>A0A3N4HZH1_ASCIM</name>
<dbReference type="AlphaFoldDB" id="A0A3N4HZH1"/>
<evidence type="ECO:0000313" key="1">
    <source>
        <dbReference type="EMBL" id="RPA79079.1"/>
    </source>
</evidence>
<evidence type="ECO:0000313" key="2">
    <source>
        <dbReference type="Proteomes" id="UP000275078"/>
    </source>
</evidence>
<sequence length="184" mass="21496">MQETSTPTPTKKTISVWVITDIPAKIARHAYKPCPIQVTLTVDTHHDVSVEDVSREMGRLLPNVMGAHFINDYHEVFTYAVNVPIKHLRSDDDPSKWCPRKFEEAVDGFHREIAKGEDGLEFMYDFDYVNGYMVKQEVVALFMTHVIPWVFRDDRMDLSIDPHPVDIDDFTTQCLYRFEEFRIE</sequence>
<dbReference type="EMBL" id="ML119703">
    <property type="protein sequence ID" value="RPA79079.1"/>
    <property type="molecule type" value="Genomic_DNA"/>
</dbReference>
<reference evidence="1 2" key="1">
    <citation type="journal article" date="2018" name="Nat. Ecol. Evol.">
        <title>Pezizomycetes genomes reveal the molecular basis of ectomycorrhizal truffle lifestyle.</title>
        <authorList>
            <person name="Murat C."/>
            <person name="Payen T."/>
            <person name="Noel B."/>
            <person name="Kuo A."/>
            <person name="Morin E."/>
            <person name="Chen J."/>
            <person name="Kohler A."/>
            <person name="Krizsan K."/>
            <person name="Balestrini R."/>
            <person name="Da Silva C."/>
            <person name="Montanini B."/>
            <person name="Hainaut M."/>
            <person name="Levati E."/>
            <person name="Barry K.W."/>
            <person name="Belfiori B."/>
            <person name="Cichocki N."/>
            <person name="Clum A."/>
            <person name="Dockter R.B."/>
            <person name="Fauchery L."/>
            <person name="Guy J."/>
            <person name="Iotti M."/>
            <person name="Le Tacon F."/>
            <person name="Lindquist E.A."/>
            <person name="Lipzen A."/>
            <person name="Malagnac F."/>
            <person name="Mello A."/>
            <person name="Molinier V."/>
            <person name="Miyauchi S."/>
            <person name="Poulain J."/>
            <person name="Riccioni C."/>
            <person name="Rubini A."/>
            <person name="Sitrit Y."/>
            <person name="Splivallo R."/>
            <person name="Traeger S."/>
            <person name="Wang M."/>
            <person name="Zifcakova L."/>
            <person name="Wipf D."/>
            <person name="Zambonelli A."/>
            <person name="Paolocci F."/>
            <person name="Nowrousian M."/>
            <person name="Ottonello S."/>
            <person name="Baldrian P."/>
            <person name="Spatafora J.W."/>
            <person name="Henrissat B."/>
            <person name="Nagy L.G."/>
            <person name="Aury J.M."/>
            <person name="Wincker P."/>
            <person name="Grigoriev I.V."/>
            <person name="Bonfante P."/>
            <person name="Martin F.M."/>
        </authorList>
    </citation>
    <scope>NUCLEOTIDE SEQUENCE [LARGE SCALE GENOMIC DNA]</scope>
    <source>
        <strain evidence="1 2">RN42</strain>
    </source>
</reference>
<proteinExistence type="predicted"/>
<accession>A0A3N4HZH1</accession>
<organism evidence="1 2">
    <name type="scientific">Ascobolus immersus RN42</name>
    <dbReference type="NCBI Taxonomy" id="1160509"/>
    <lineage>
        <taxon>Eukaryota</taxon>
        <taxon>Fungi</taxon>
        <taxon>Dikarya</taxon>
        <taxon>Ascomycota</taxon>
        <taxon>Pezizomycotina</taxon>
        <taxon>Pezizomycetes</taxon>
        <taxon>Pezizales</taxon>
        <taxon>Ascobolaceae</taxon>
        <taxon>Ascobolus</taxon>
    </lineage>
</organism>